<protein>
    <submittedName>
        <fullName evidence="4">Peptidoglycan DD-metalloendopeptidase family protein</fullName>
    </submittedName>
</protein>
<evidence type="ECO:0000313" key="4">
    <source>
        <dbReference type="EMBL" id="MBV2129007.1"/>
    </source>
</evidence>
<dbReference type="Proteomes" id="UP000704611">
    <property type="component" value="Unassembled WGS sequence"/>
</dbReference>
<keyword evidence="1" id="KW-0812">Transmembrane</keyword>
<dbReference type="Pfam" id="PF01551">
    <property type="entry name" value="Peptidase_M23"/>
    <property type="match status" value="1"/>
</dbReference>
<feature type="transmembrane region" description="Helical" evidence="1">
    <location>
        <begin position="96"/>
        <end position="114"/>
    </location>
</feature>
<evidence type="ECO:0000259" key="2">
    <source>
        <dbReference type="Pfam" id="PF01551"/>
    </source>
</evidence>
<dbReference type="PANTHER" id="PTHR21666">
    <property type="entry name" value="PEPTIDASE-RELATED"/>
    <property type="match status" value="1"/>
</dbReference>
<dbReference type="PANTHER" id="PTHR21666:SF289">
    <property type="entry name" value="L-ALA--D-GLU ENDOPEPTIDASE"/>
    <property type="match status" value="1"/>
</dbReference>
<evidence type="ECO:0000259" key="3">
    <source>
        <dbReference type="Pfam" id="PF05569"/>
    </source>
</evidence>
<feature type="transmembrane region" description="Helical" evidence="1">
    <location>
        <begin position="39"/>
        <end position="63"/>
    </location>
</feature>
<dbReference type="Pfam" id="PF05569">
    <property type="entry name" value="Peptidase_M56"/>
    <property type="match status" value="1"/>
</dbReference>
<keyword evidence="1" id="KW-1133">Transmembrane helix</keyword>
<name>A0ABS6MJK7_9GAMM</name>
<reference evidence="4 5" key="1">
    <citation type="submission" date="2021-06" db="EMBL/GenBank/DDBJ databases">
        <title>Rheinheimera indica sp. nov., isolated from deep-sea sediment.</title>
        <authorList>
            <person name="Wang Z."/>
            <person name="Zhang X.-Y."/>
        </authorList>
    </citation>
    <scope>NUCLEOTIDE SEQUENCE [LARGE SCALE GENOMIC DNA]</scope>
    <source>
        <strain evidence="4 5">SM2107</strain>
    </source>
</reference>
<feature type="domain" description="M23ase beta-sheet core" evidence="2">
    <location>
        <begin position="356"/>
        <end position="453"/>
    </location>
</feature>
<evidence type="ECO:0000313" key="5">
    <source>
        <dbReference type="Proteomes" id="UP000704611"/>
    </source>
</evidence>
<keyword evidence="1" id="KW-0472">Membrane</keyword>
<dbReference type="CDD" id="cd12797">
    <property type="entry name" value="M23_peptidase"/>
    <property type="match status" value="1"/>
</dbReference>
<sequence>MALQLLLSLLLCSVWAVLLWWASQYLLKKISGLQQWPAFYWWLLGSCFLPLLPLPQVGQYFAIPSVLLHDTLYAVQSLAAQPAHPGLTEQPVALAWFWRGLLASVAMVSLWRLGRVIKQWRQLQQLISLTEPLAAASVLTPAQQTTYPQLEIRQTQAAVSPFIAGWRHMVLVVPTYIWQLPAEQRHLLIAHELVHLNRHDPQQLILLRLLVACCWFMPVLKRIEQAFVRSIELAVDQAVLASQPERAAVYGQTLLNSLKLSRPSRLPGLAAGFIHGSAGSTFYRQRLQQLFKGPQPLSDWQKWRIGVVFVGSAFLLQLSSVALGYNAPPQQWLLPLSQPVVSSFYAERHPIRQNRPHQGLDFVAASGVTVKASQQGRVLIADARSLNSRYGNVVLIDHGHGYQTLYAHLNEFSVTAGQSIDAGEPVGTVGTSGRVTGPHLHFEILHNGVQQDPASYLVLP</sequence>
<feature type="transmembrane region" description="Helical" evidence="1">
    <location>
        <begin position="303"/>
        <end position="325"/>
    </location>
</feature>
<accession>A0ABS6MJK7</accession>
<dbReference type="EMBL" id="JAHRID010000003">
    <property type="protein sequence ID" value="MBV2129007.1"/>
    <property type="molecule type" value="Genomic_DNA"/>
</dbReference>
<feature type="domain" description="Peptidase M56" evidence="3">
    <location>
        <begin position="6"/>
        <end position="263"/>
    </location>
</feature>
<feature type="transmembrane region" description="Helical" evidence="1">
    <location>
        <begin position="6"/>
        <end position="27"/>
    </location>
</feature>
<proteinExistence type="predicted"/>
<dbReference type="CDD" id="cd07341">
    <property type="entry name" value="M56_BlaR1_MecR1_like"/>
    <property type="match status" value="1"/>
</dbReference>
<evidence type="ECO:0000256" key="1">
    <source>
        <dbReference type="SAM" id="Phobius"/>
    </source>
</evidence>
<keyword evidence="5" id="KW-1185">Reference proteome</keyword>
<gene>
    <name evidence="4" type="ORF">KQY15_07880</name>
</gene>
<dbReference type="InterPro" id="IPR016047">
    <property type="entry name" value="M23ase_b-sheet_dom"/>
</dbReference>
<dbReference type="InterPro" id="IPR050570">
    <property type="entry name" value="Cell_wall_metabolism_enzyme"/>
</dbReference>
<dbReference type="RefSeq" id="WP_217668641.1">
    <property type="nucleotide sequence ID" value="NZ_JAHRID010000003.1"/>
</dbReference>
<comment type="caution">
    <text evidence="4">The sequence shown here is derived from an EMBL/GenBank/DDBJ whole genome shotgun (WGS) entry which is preliminary data.</text>
</comment>
<dbReference type="InterPro" id="IPR008756">
    <property type="entry name" value="Peptidase_M56"/>
</dbReference>
<organism evidence="4 5">
    <name type="scientific">Arsukibacterium indicum</name>
    <dbReference type="NCBI Taxonomy" id="2848612"/>
    <lineage>
        <taxon>Bacteria</taxon>
        <taxon>Pseudomonadati</taxon>
        <taxon>Pseudomonadota</taxon>
        <taxon>Gammaproteobacteria</taxon>
        <taxon>Chromatiales</taxon>
        <taxon>Chromatiaceae</taxon>
        <taxon>Arsukibacterium</taxon>
    </lineage>
</organism>